<reference evidence="9 10" key="1">
    <citation type="submission" date="2016-06" db="EMBL/GenBank/DDBJ databases">
        <title>Complete genome sequences of Bordetella bronchialis and Bordetella flabilis.</title>
        <authorList>
            <person name="LiPuma J.J."/>
            <person name="Spilker T."/>
        </authorList>
    </citation>
    <scope>NUCLEOTIDE SEQUENCE [LARGE SCALE GENOMIC DNA]</scope>
    <source>
        <strain evidence="9 10">AU10664</strain>
    </source>
</reference>
<evidence type="ECO:0000256" key="6">
    <source>
        <dbReference type="ARBA" id="ARBA00023136"/>
    </source>
</evidence>
<dbReference type="PROSITE" id="PS50893">
    <property type="entry name" value="ABC_TRANSPORTER_2"/>
    <property type="match status" value="1"/>
</dbReference>
<dbReference type="RefSeq" id="WP_066652949.1">
    <property type="nucleotide sequence ID" value="NZ_CBCSCL010000002.1"/>
</dbReference>
<evidence type="ECO:0000256" key="1">
    <source>
        <dbReference type="ARBA" id="ARBA00022448"/>
    </source>
</evidence>
<keyword evidence="10" id="KW-1185">Reference proteome</keyword>
<evidence type="ECO:0000256" key="3">
    <source>
        <dbReference type="ARBA" id="ARBA00022741"/>
    </source>
</evidence>
<dbReference type="PROSITE" id="PS00211">
    <property type="entry name" value="ABC_TRANSPORTER_1"/>
    <property type="match status" value="1"/>
</dbReference>
<dbReference type="GO" id="GO:0016887">
    <property type="term" value="F:ATP hydrolysis activity"/>
    <property type="evidence" value="ECO:0007669"/>
    <property type="project" value="InterPro"/>
</dbReference>
<dbReference type="Proteomes" id="UP000091926">
    <property type="component" value="Chromosome"/>
</dbReference>
<evidence type="ECO:0000256" key="4">
    <source>
        <dbReference type="ARBA" id="ARBA00022840"/>
    </source>
</evidence>
<gene>
    <name evidence="7" type="primary">potA</name>
    <name evidence="9" type="ORF">BAU07_01215</name>
</gene>
<dbReference type="SUPFAM" id="SSF52540">
    <property type="entry name" value="P-loop containing nucleoside triphosphate hydrolases"/>
    <property type="match status" value="1"/>
</dbReference>
<evidence type="ECO:0000256" key="5">
    <source>
        <dbReference type="ARBA" id="ARBA00022967"/>
    </source>
</evidence>
<keyword evidence="2 7" id="KW-1003">Cell membrane</keyword>
<dbReference type="EMBL" id="CP016172">
    <property type="protein sequence ID" value="ANN75927.1"/>
    <property type="molecule type" value="Genomic_DNA"/>
</dbReference>
<keyword evidence="1 7" id="KW-0813">Transport</keyword>
<comment type="function">
    <text evidence="7">Part of the ABC transporter complex PotABCD involved in spermidine/putrescine import. Responsible for energy coupling to the transport system.</text>
</comment>
<dbReference type="AlphaFoldDB" id="A0A193G7H0"/>
<name>A0A193G7H0_9BORD</name>
<evidence type="ECO:0000256" key="2">
    <source>
        <dbReference type="ARBA" id="ARBA00022475"/>
    </source>
</evidence>
<keyword evidence="4 7" id="KW-0067">ATP-binding</keyword>
<dbReference type="SUPFAM" id="SSF50331">
    <property type="entry name" value="MOP-like"/>
    <property type="match status" value="1"/>
</dbReference>
<dbReference type="EC" id="7.6.2.11" evidence="7"/>
<comment type="subunit">
    <text evidence="7">The complex is composed of two ATP-binding proteins (PotA), two transmembrane proteins (PotB and PotC) and a solute-binding protein (PotD).</text>
</comment>
<dbReference type="InterPro" id="IPR008995">
    <property type="entry name" value="Mo/tungstate-bd_C_term_dom"/>
</dbReference>
<feature type="domain" description="ABC transporter" evidence="8">
    <location>
        <begin position="4"/>
        <end position="234"/>
    </location>
</feature>
<evidence type="ECO:0000313" key="10">
    <source>
        <dbReference type="Proteomes" id="UP000091926"/>
    </source>
</evidence>
<dbReference type="PANTHER" id="PTHR42781">
    <property type="entry name" value="SPERMIDINE/PUTRESCINE IMPORT ATP-BINDING PROTEIN POTA"/>
    <property type="match status" value="1"/>
</dbReference>
<dbReference type="InterPro" id="IPR017871">
    <property type="entry name" value="ABC_transporter-like_CS"/>
</dbReference>
<keyword evidence="6 7" id="KW-0472">Membrane</keyword>
<dbReference type="InterPro" id="IPR005893">
    <property type="entry name" value="PotA-like"/>
</dbReference>
<dbReference type="Gene3D" id="2.40.50.100">
    <property type="match status" value="1"/>
</dbReference>
<keyword evidence="3 7" id="KW-0547">Nucleotide-binding</keyword>
<keyword evidence="5 7" id="KW-1278">Translocase</keyword>
<dbReference type="OrthoDB" id="5298774at2"/>
<protein>
    <recommendedName>
        <fullName evidence="7">Spermidine/putrescine import ATP-binding protein PotA</fullName>
        <ecNumber evidence="7">7.6.2.11</ecNumber>
    </recommendedName>
</protein>
<dbReference type="KEGG" id="bfz:BAU07_01215"/>
<comment type="similarity">
    <text evidence="7">Belongs to the ABC transporter superfamily. Spermidine/putrescine importer (TC 3.A.1.11.1) family.</text>
</comment>
<accession>A0A193G7H0</accession>
<comment type="catalytic activity">
    <reaction evidence="7">
        <text>ATP + H2O + polyamine-[polyamine-binding protein]Side 1 = ADP + phosphate + polyamineSide 2 + [polyamine-binding protein]Side 1.</text>
        <dbReference type="EC" id="7.6.2.11"/>
    </reaction>
</comment>
<evidence type="ECO:0000259" key="8">
    <source>
        <dbReference type="PROSITE" id="PS50893"/>
    </source>
</evidence>
<organism evidence="9 10">
    <name type="scientific">Bordetella flabilis</name>
    <dbReference type="NCBI Taxonomy" id="463014"/>
    <lineage>
        <taxon>Bacteria</taxon>
        <taxon>Pseudomonadati</taxon>
        <taxon>Pseudomonadota</taxon>
        <taxon>Betaproteobacteria</taxon>
        <taxon>Burkholderiales</taxon>
        <taxon>Alcaligenaceae</taxon>
        <taxon>Bordetella</taxon>
    </lineage>
</organism>
<dbReference type="PANTHER" id="PTHR42781:SF4">
    <property type="entry name" value="SPERMIDINE_PUTRESCINE IMPORT ATP-BINDING PROTEIN POTA"/>
    <property type="match status" value="1"/>
</dbReference>
<dbReference type="InterPro" id="IPR027417">
    <property type="entry name" value="P-loop_NTPase"/>
</dbReference>
<dbReference type="InterPro" id="IPR003593">
    <property type="entry name" value="AAA+_ATPase"/>
</dbReference>
<dbReference type="FunFam" id="3.40.50.300:FF:000042">
    <property type="entry name" value="Maltose/maltodextrin ABC transporter, ATP-binding protein"/>
    <property type="match status" value="1"/>
</dbReference>
<dbReference type="GO" id="GO:0043190">
    <property type="term" value="C:ATP-binding cassette (ABC) transporter complex"/>
    <property type="evidence" value="ECO:0007669"/>
    <property type="project" value="InterPro"/>
</dbReference>
<dbReference type="InterPro" id="IPR013611">
    <property type="entry name" value="Transp-assoc_OB_typ2"/>
</dbReference>
<dbReference type="Pfam" id="PF08402">
    <property type="entry name" value="TOBE_2"/>
    <property type="match status" value="1"/>
</dbReference>
<dbReference type="STRING" id="463014.BAU07_01215"/>
<sequence>MAQVALENLHKQFGSAVAVADFSLDIADGELVTFLGPSGCGKTTTLRMIAGFIEPSAGTIRIGGKDVTSLPVHKRDTGMVFQRYALFPHMTVAQNIAFGLEMHKVPAGERDARIREVLDMVRMTALRDRYPRQLSGGQQQRVAIARALAIQPKVFLLDEPLSNLDAKLRLEVREEIRALQRRLGLTTIFVTHDQEEALAIADRMAIMHDGKVQQVGTPQALYERPANLFVADFLGKMNFFKGNLAERGIFGTASGARIHVEDGPAAAAHMGVRPERVRLASAPSGRNALPGAVESTVYMGAQLEVRVKLESGEAICCQLPNSAGHDGASTRIGSRVYACFEPADCVMFAP</sequence>
<dbReference type="GO" id="GO:0015417">
    <property type="term" value="F:ABC-type polyamine transporter activity"/>
    <property type="evidence" value="ECO:0007669"/>
    <property type="project" value="UniProtKB-EC"/>
</dbReference>
<evidence type="ECO:0000256" key="7">
    <source>
        <dbReference type="RuleBase" id="RU364083"/>
    </source>
</evidence>
<dbReference type="Pfam" id="PF00005">
    <property type="entry name" value="ABC_tran"/>
    <property type="match status" value="1"/>
</dbReference>
<proteinExistence type="inferred from homology"/>
<dbReference type="InterPro" id="IPR003439">
    <property type="entry name" value="ABC_transporter-like_ATP-bd"/>
</dbReference>
<evidence type="ECO:0000313" key="9">
    <source>
        <dbReference type="EMBL" id="ANN75927.1"/>
    </source>
</evidence>
<dbReference type="GO" id="GO:0005524">
    <property type="term" value="F:ATP binding"/>
    <property type="evidence" value="ECO:0007669"/>
    <property type="project" value="UniProtKB-KW"/>
</dbReference>
<dbReference type="Gene3D" id="3.40.50.300">
    <property type="entry name" value="P-loop containing nucleotide triphosphate hydrolases"/>
    <property type="match status" value="1"/>
</dbReference>
<dbReference type="InterPro" id="IPR050093">
    <property type="entry name" value="ABC_SmlMolc_Importer"/>
</dbReference>
<dbReference type="SMART" id="SM00382">
    <property type="entry name" value="AAA"/>
    <property type="match status" value="1"/>
</dbReference>
<dbReference type="NCBIfam" id="TIGR01187">
    <property type="entry name" value="potA"/>
    <property type="match status" value="1"/>
</dbReference>